<dbReference type="GO" id="GO:1990077">
    <property type="term" value="C:primosome complex"/>
    <property type="evidence" value="ECO:0007669"/>
    <property type="project" value="UniProtKB-KW"/>
</dbReference>
<evidence type="ECO:0000259" key="1">
    <source>
        <dbReference type="Pfam" id="PF21686"/>
    </source>
</evidence>
<evidence type="ECO:0000313" key="3">
    <source>
        <dbReference type="Proteomes" id="UP000646946"/>
    </source>
</evidence>
<dbReference type="GO" id="GO:0006269">
    <property type="term" value="P:DNA replication, synthesis of primer"/>
    <property type="evidence" value="ECO:0007669"/>
    <property type="project" value="UniProtKB-KW"/>
</dbReference>
<proteinExistence type="predicted"/>
<dbReference type="GO" id="GO:0051539">
    <property type="term" value="F:4 iron, 4 sulfur cluster binding"/>
    <property type="evidence" value="ECO:0007669"/>
    <property type="project" value="UniProtKB-KW"/>
</dbReference>
<comment type="caution">
    <text evidence="2">The sequence shown here is derived from an EMBL/GenBank/DDBJ whole genome shotgun (WGS) entry which is preliminary data.</text>
</comment>
<dbReference type="Proteomes" id="UP000646946">
    <property type="component" value="Unassembled WGS sequence"/>
</dbReference>
<dbReference type="InterPro" id="IPR014145">
    <property type="entry name" value="LigD_pol_dom"/>
</dbReference>
<evidence type="ECO:0000313" key="2">
    <source>
        <dbReference type="EMBL" id="HIJ99965.1"/>
    </source>
</evidence>
<keyword evidence="3" id="KW-1185">Reference proteome</keyword>
<gene>
    <name evidence="2" type="ORF">H1016_00315</name>
</gene>
<accession>A0A832V0Q8</accession>
<dbReference type="Pfam" id="PF21686">
    <property type="entry name" value="LigD_Prim-Pol"/>
    <property type="match status" value="1"/>
</dbReference>
<dbReference type="AlphaFoldDB" id="A0A832V0Q8"/>
<protein>
    <recommendedName>
        <fullName evidence="1">DNA ligase D polymerase domain-containing protein</fullName>
    </recommendedName>
</protein>
<reference evidence="2 3" key="1">
    <citation type="journal article" name="Nat. Commun.">
        <title>Undinarchaeota illuminate DPANN phylogeny and the impact of gene transfer on archaeal evolution.</title>
        <authorList>
            <person name="Dombrowski N."/>
            <person name="Williams T.A."/>
            <person name="Sun J."/>
            <person name="Woodcroft B.J."/>
            <person name="Lee J.H."/>
            <person name="Minh B.Q."/>
            <person name="Rinke C."/>
            <person name="Spang A."/>
        </authorList>
    </citation>
    <scope>NUCLEOTIDE SEQUENCE [LARGE SCALE GENOMIC DNA]</scope>
    <source>
        <strain evidence="2">MAG_bin1129</strain>
    </source>
</reference>
<dbReference type="SUPFAM" id="SSF56747">
    <property type="entry name" value="Prim-pol domain"/>
    <property type="match status" value="1"/>
</dbReference>
<dbReference type="GO" id="GO:0046872">
    <property type="term" value="F:metal ion binding"/>
    <property type="evidence" value="ECO:0007669"/>
    <property type="project" value="UniProtKB-KW"/>
</dbReference>
<sequence length="427" mass="49627">MYREEILDYYSRQDIQKALLDIAENREVVPTLASGNFGTRPNAIFYEKDVEQLVKQGAVSFHCSVERWQNPFLLKTEMRKSELDELRTGWDLILDIDCHRSLKEAAKAAQIFVETLEQFDIKGYSIKFSGSRGFHIGVPFESFPEEIMYVSYVEKDFPRIPKAIIEYLKFYTNKDLRAAFNENPEKVLTLDSGIIAARHLFRMPYSLHPKTWLSSIPVSKDELENFDKEKAKVQNVKVEKKFFDAGKARENEAVELLQAAIFWAQKEAREKISIGTEEFKVPTTAIGPQFWPPCMHNILHGLDDGRKRSVFALTTFLHNIGWKNDDIEKFLLSWNQKNRPPLRENLVKIGFESQFKRGKPQMTPNCNNMGYFKGYGVCTPDTFCATIKNPVTYTLRKYRGSLPKKVFKKIRKPRVRSYVDVYDLAKR</sequence>
<dbReference type="EMBL" id="DVAB01000004">
    <property type="protein sequence ID" value="HIJ99965.1"/>
    <property type="molecule type" value="Genomic_DNA"/>
</dbReference>
<dbReference type="Gene3D" id="3.90.920.10">
    <property type="entry name" value="DNA primase, PRIM domain"/>
    <property type="match status" value="1"/>
</dbReference>
<organism evidence="2 3">
    <name type="scientific">Candidatus Naiadarchaeum limnaeum</name>
    <dbReference type="NCBI Taxonomy" id="2756139"/>
    <lineage>
        <taxon>Archaea</taxon>
        <taxon>Candidatus Undinarchaeota</taxon>
        <taxon>Candidatus Undinarchaeia</taxon>
        <taxon>Candidatus Naiadarchaeales</taxon>
        <taxon>Candidatus Naiadarchaeaceae</taxon>
        <taxon>Candidatus Naiadarchaeum</taxon>
    </lineage>
</organism>
<feature type="domain" description="DNA ligase D polymerase" evidence="1">
    <location>
        <begin position="56"/>
        <end position="236"/>
    </location>
</feature>
<name>A0A832V0Q8_9ARCH</name>